<dbReference type="GO" id="GO:0043952">
    <property type="term" value="P:protein transport by the Sec complex"/>
    <property type="evidence" value="ECO:0007669"/>
    <property type="project" value="TreeGrafter"/>
</dbReference>
<evidence type="ECO:0000256" key="6">
    <source>
        <dbReference type="ARBA" id="ARBA00022927"/>
    </source>
</evidence>
<feature type="region of interest" description="Disordered" evidence="11">
    <location>
        <begin position="82"/>
        <end position="110"/>
    </location>
</feature>
<proteinExistence type="inferred from homology"/>
<evidence type="ECO:0000256" key="10">
    <source>
        <dbReference type="RuleBase" id="RU365087"/>
    </source>
</evidence>
<evidence type="ECO:0000256" key="5">
    <source>
        <dbReference type="ARBA" id="ARBA00022692"/>
    </source>
</evidence>
<dbReference type="GO" id="GO:0065002">
    <property type="term" value="P:intracellular protein transmembrane transport"/>
    <property type="evidence" value="ECO:0007669"/>
    <property type="project" value="TreeGrafter"/>
</dbReference>
<name>A0A1M6SJN5_9AQUI</name>
<evidence type="ECO:0000313" key="13">
    <source>
        <dbReference type="Proteomes" id="UP000189810"/>
    </source>
</evidence>
<organism evidence="12 13">
    <name type="scientific">Thermocrinis minervae</name>
    <dbReference type="NCBI Taxonomy" id="381751"/>
    <lineage>
        <taxon>Bacteria</taxon>
        <taxon>Pseudomonadati</taxon>
        <taxon>Aquificota</taxon>
        <taxon>Aquificia</taxon>
        <taxon>Aquificales</taxon>
        <taxon>Aquificaceae</taxon>
        <taxon>Thermocrinis</taxon>
    </lineage>
</organism>
<evidence type="ECO:0000256" key="9">
    <source>
        <dbReference type="ARBA" id="ARBA00023136"/>
    </source>
</evidence>
<keyword evidence="9 10" id="KW-0472">Membrane</keyword>
<evidence type="ECO:0000256" key="1">
    <source>
        <dbReference type="ARBA" id="ARBA00004651"/>
    </source>
</evidence>
<gene>
    <name evidence="12" type="ORF">SAMN05444391_1054</name>
</gene>
<comment type="function">
    <text evidence="10">Involved in protein export. Participates in an early event of protein translocation.</text>
</comment>
<keyword evidence="4 10" id="KW-1003">Cell membrane</keyword>
<evidence type="ECO:0000256" key="8">
    <source>
        <dbReference type="ARBA" id="ARBA00023010"/>
    </source>
</evidence>
<dbReference type="EMBL" id="LT670846">
    <property type="protein sequence ID" value="SHK44951.1"/>
    <property type="molecule type" value="Genomic_DNA"/>
</dbReference>
<sequence length="110" mass="11693">MYYFLLVLFIISCLFLILVVLVQRGGSDVGTAFGGMGQGAFGPGGVDTILTKMTLWLGLFIVALAILLNLLYPSKKSVFENEGKGPVKSEQGLPKGQTAPAGTPSEQKTR</sequence>
<comment type="subcellular location">
    <subcellularLocation>
        <location evidence="1 10">Cell membrane</location>
        <topology evidence="1 10">Multi-pass membrane protein</topology>
    </subcellularLocation>
</comment>
<dbReference type="InterPro" id="IPR004692">
    <property type="entry name" value="SecG"/>
</dbReference>
<evidence type="ECO:0000313" key="12">
    <source>
        <dbReference type="EMBL" id="SHK44951.1"/>
    </source>
</evidence>
<evidence type="ECO:0000256" key="2">
    <source>
        <dbReference type="ARBA" id="ARBA00008445"/>
    </source>
</evidence>
<dbReference type="GO" id="GO:0005886">
    <property type="term" value="C:plasma membrane"/>
    <property type="evidence" value="ECO:0007669"/>
    <property type="project" value="UniProtKB-SubCell"/>
</dbReference>
<keyword evidence="7 10" id="KW-1133">Transmembrane helix</keyword>
<reference evidence="12 13" key="1">
    <citation type="submission" date="2016-11" db="EMBL/GenBank/DDBJ databases">
        <authorList>
            <person name="Jaros S."/>
            <person name="Januszkiewicz K."/>
            <person name="Wedrychowicz H."/>
        </authorList>
    </citation>
    <scope>NUCLEOTIDE SEQUENCE [LARGE SCALE GENOMIC DNA]</scope>
    <source>
        <strain evidence="12 13">DSM 19557</strain>
    </source>
</reference>
<comment type="caution">
    <text evidence="10">Lacks conserved residue(s) required for the propagation of feature annotation.</text>
</comment>
<evidence type="ECO:0000256" key="3">
    <source>
        <dbReference type="ARBA" id="ARBA00022448"/>
    </source>
</evidence>
<keyword evidence="6 10" id="KW-0653">Protein transport</keyword>
<dbReference type="GO" id="GO:0009306">
    <property type="term" value="P:protein secretion"/>
    <property type="evidence" value="ECO:0007669"/>
    <property type="project" value="UniProtKB-UniRule"/>
</dbReference>
<keyword evidence="5 10" id="KW-0812">Transmembrane</keyword>
<keyword evidence="13" id="KW-1185">Reference proteome</keyword>
<keyword evidence="3 10" id="KW-0813">Transport</keyword>
<accession>A0A1M6SJN5</accession>
<dbReference type="STRING" id="381751.SAMN05444391_1054"/>
<dbReference type="AlphaFoldDB" id="A0A1M6SJN5"/>
<dbReference type="OrthoDB" id="15553at2"/>
<dbReference type="PANTHER" id="PTHR34182:SF1">
    <property type="entry name" value="PROTEIN-EXPORT MEMBRANE PROTEIN SECG"/>
    <property type="match status" value="1"/>
</dbReference>
<dbReference type="NCBIfam" id="TIGR00810">
    <property type="entry name" value="secG"/>
    <property type="match status" value="1"/>
</dbReference>
<comment type="similarity">
    <text evidence="2 10">Belongs to the SecG family.</text>
</comment>
<dbReference type="PANTHER" id="PTHR34182">
    <property type="entry name" value="PROTEIN-EXPORT MEMBRANE PROTEIN SECG"/>
    <property type="match status" value="1"/>
</dbReference>
<evidence type="ECO:0000256" key="4">
    <source>
        <dbReference type="ARBA" id="ARBA00022475"/>
    </source>
</evidence>
<evidence type="ECO:0000256" key="7">
    <source>
        <dbReference type="ARBA" id="ARBA00022989"/>
    </source>
</evidence>
<dbReference type="RefSeq" id="WP_079654166.1">
    <property type="nucleotide sequence ID" value="NZ_LT670846.1"/>
</dbReference>
<feature type="transmembrane region" description="Helical" evidence="10">
    <location>
        <begin position="53"/>
        <end position="72"/>
    </location>
</feature>
<dbReference type="Pfam" id="PF03840">
    <property type="entry name" value="SecG"/>
    <property type="match status" value="1"/>
</dbReference>
<keyword evidence="8 10" id="KW-0811">Translocation</keyword>
<evidence type="ECO:0000256" key="11">
    <source>
        <dbReference type="SAM" id="MobiDB-lite"/>
    </source>
</evidence>
<protein>
    <recommendedName>
        <fullName evidence="10">Protein-export membrane protein SecG</fullName>
    </recommendedName>
</protein>
<dbReference type="Proteomes" id="UP000189810">
    <property type="component" value="Chromosome I"/>
</dbReference>
<dbReference type="GO" id="GO:0015450">
    <property type="term" value="F:protein-transporting ATPase activity"/>
    <property type="evidence" value="ECO:0007669"/>
    <property type="project" value="UniProtKB-UniRule"/>
</dbReference>